<dbReference type="PANTHER" id="PTHR22836:SF0">
    <property type="entry name" value="PRE-MRNA 3' END PROCESSING PROTEIN WDR33"/>
    <property type="match status" value="1"/>
</dbReference>
<dbReference type="Pfam" id="PF00400">
    <property type="entry name" value="WD40"/>
    <property type="match status" value="6"/>
</dbReference>
<evidence type="ECO:0000313" key="5">
    <source>
        <dbReference type="EMBL" id="PRQ37620.1"/>
    </source>
</evidence>
<dbReference type="PROSITE" id="PS00678">
    <property type="entry name" value="WD_REPEATS_1"/>
    <property type="match status" value="1"/>
</dbReference>
<dbReference type="OMA" id="QNSAFAC"/>
<dbReference type="PROSITE" id="PS50082">
    <property type="entry name" value="WD_REPEATS_2"/>
    <property type="match status" value="5"/>
</dbReference>
<dbReference type="STRING" id="74649.A0A2P6QTU9"/>
<dbReference type="InterPro" id="IPR045245">
    <property type="entry name" value="Pfs2-like"/>
</dbReference>
<keyword evidence="1 3" id="KW-0853">WD repeat</keyword>
<dbReference type="Gramene" id="PRQ37620">
    <property type="protein sequence ID" value="PRQ37620"/>
    <property type="gene ID" value="RchiOBHm_Chr4g0404661"/>
</dbReference>
<dbReference type="CDD" id="cd00200">
    <property type="entry name" value="WD40"/>
    <property type="match status" value="1"/>
</dbReference>
<dbReference type="GO" id="GO:0005847">
    <property type="term" value="C:mRNA cleavage and polyadenylation specificity factor complex"/>
    <property type="evidence" value="ECO:0007669"/>
    <property type="project" value="TreeGrafter"/>
</dbReference>
<feature type="repeat" description="WD" evidence="3">
    <location>
        <begin position="193"/>
        <end position="234"/>
    </location>
</feature>
<sequence>MAPEYHHHPHADAACGPPQVDDFGAIRNTKQTQTQTQRRTVDYTGSVVRYTQNRKWSSSDPLPAAACSDNPFAAQFVHSCTNYRARPSSINRVLWTPSGRRLITGSQKGEAHDHAIWCMAWSFDDEDWISGDDGGTIRYWKSNMNNVLVNESAHQESVRDLSFCRSNLKFCSCSDDATVKIWDFERCQQEQTLTVHGWNVKSVDWHPTKSLIASGGKDSVVKLWDARSGRELCSFYDHKNGVHSVKWNRNGNWLLTASKDQVIKLYDLRAMKELESFCGHRNQVTALAWHPLSEEYFVSGSSDGSILHWLVGHETPQVEIPNAHSNSYNNSVWDLQWHPIGHMICSGSNDRTTKFWCRTGDKSKISQNQSIGNQNSAFACHMNSNFPFPFHGPPTIAT</sequence>
<name>A0A2P6QTU9_ROSCH</name>
<dbReference type="SUPFAM" id="SSF50978">
    <property type="entry name" value="WD40 repeat-like"/>
    <property type="match status" value="1"/>
</dbReference>
<comment type="caution">
    <text evidence="5">The sequence shown here is derived from an EMBL/GenBank/DDBJ whole genome shotgun (WGS) entry which is preliminary data.</text>
</comment>
<keyword evidence="6" id="KW-1185">Reference proteome</keyword>
<organism evidence="5 6">
    <name type="scientific">Rosa chinensis</name>
    <name type="common">China rose</name>
    <dbReference type="NCBI Taxonomy" id="74649"/>
    <lineage>
        <taxon>Eukaryota</taxon>
        <taxon>Viridiplantae</taxon>
        <taxon>Streptophyta</taxon>
        <taxon>Embryophyta</taxon>
        <taxon>Tracheophyta</taxon>
        <taxon>Spermatophyta</taxon>
        <taxon>Magnoliopsida</taxon>
        <taxon>eudicotyledons</taxon>
        <taxon>Gunneridae</taxon>
        <taxon>Pentapetalae</taxon>
        <taxon>rosids</taxon>
        <taxon>fabids</taxon>
        <taxon>Rosales</taxon>
        <taxon>Rosaceae</taxon>
        <taxon>Rosoideae</taxon>
        <taxon>Rosoideae incertae sedis</taxon>
        <taxon>Rosa</taxon>
    </lineage>
</organism>
<dbReference type="Proteomes" id="UP000238479">
    <property type="component" value="Chromosome 4"/>
</dbReference>
<evidence type="ECO:0000256" key="3">
    <source>
        <dbReference type="PROSITE-ProRule" id="PRU00221"/>
    </source>
</evidence>
<dbReference type="Gene3D" id="2.130.10.10">
    <property type="entry name" value="YVTN repeat-like/Quinoprotein amine dehydrogenase"/>
    <property type="match status" value="3"/>
</dbReference>
<evidence type="ECO:0000313" key="6">
    <source>
        <dbReference type="Proteomes" id="UP000238479"/>
    </source>
</evidence>
<evidence type="ECO:0000256" key="4">
    <source>
        <dbReference type="SAM" id="MobiDB-lite"/>
    </source>
</evidence>
<proteinExistence type="predicted"/>
<dbReference type="PRINTS" id="PR00320">
    <property type="entry name" value="GPROTEINBRPT"/>
</dbReference>
<dbReference type="InterPro" id="IPR019775">
    <property type="entry name" value="WD40_repeat_CS"/>
</dbReference>
<feature type="repeat" description="WD" evidence="3">
    <location>
        <begin position="235"/>
        <end position="276"/>
    </location>
</feature>
<evidence type="ECO:0000256" key="2">
    <source>
        <dbReference type="ARBA" id="ARBA00022737"/>
    </source>
</evidence>
<reference evidence="5 6" key="1">
    <citation type="journal article" date="2018" name="Nat. Genet.">
        <title>The Rosa genome provides new insights in the design of modern roses.</title>
        <authorList>
            <person name="Bendahmane M."/>
        </authorList>
    </citation>
    <scope>NUCLEOTIDE SEQUENCE [LARGE SCALE GENOMIC DNA]</scope>
    <source>
        <strain evidence="6">cv. Old Blush</strain>
    </source>
</reference>
<keyword evidence="2" id="KW-0677">Repeat</keyword>
<dbReference type="InterPro" id="IPR036322">
    <property type="entry name" value="WD40_repeat_dom_sf"/>
</dbReference>
<feature type="repeat" description="WD" evidence="3">
    <location>
        <begin position="325"/>
        <end position="356"/>
    </location>
</feature>
<evidence type="ECO:0000256" key="1">
    <source>
        <dbReference type="ARBA" id="ARBA00022574"/>
    </source>
</evidence>
<dbReference type="InterPro" id="IPR020472">
    <property type="entry name" value="WD40_PAC1"/>
</dbReference>
<gene>
    <name evidence="5" type="ORF">RchiOBHm_Chr4g0404661</name>
</gene>
<feature type="repeat" description="WD" evidence="3">
    <location>
        <begin position="151"/>
        <end position="192"/>
    </location>
</feature>
<dbReference type="InterPro" id="IPR001680">
    <property type="entry name" value="WD40_rpt"/>
</dbReference>
<feature type="repeat" description="WD" evidence="3">
    <location>
        <begin position="277"/>
        <end position="309"/>
    </location>
</feature>
<feature type="region of interest" description="Disordered" evidence="4">
    <location>
        <begin position="1"/>
        <end position="20"/>
    </location>
</feature>
<dbReference type="SMART" id="SM00320">
    <property type="entry name" value="WD40"/>
    <property type="match status" value="6"/>
</dbReference>
<dbReference type="PANTHER" id="PTHR22836">
    <property type="entry name" value="WD40 REPEAT PROTEIN"/>
    <property type="match status" value="1"/>
</dbReference>
<dbReference type="AlphaFoldDB" id="A0A2P6QTU9"/>
<dbReference type="PROSITE" id="PS50294">
    <property type="entry name" value="WD_REPEATS_REGION"/>
    <property type="match status" value="4"/>
</dbReference>
<protein>
    <submittedName>
        <fullName evidence="5">Putative transcription factor WD40-like family</fullName>
    </submittedName>
</protein>
<accession>A0A2P6QTU9</accession>
<dbReference type="EMBL" id="PDCK01000042">
    <property type="protein sequence ID" value="PRQ37620.1"/>
    <property type="molecule type" value="Genomic_DNA"/>
</dbReference>
<dbReference type="GO" id="GO:0031124">
    <property type="term" value="P:mRNA 3'-end processing"/>
    <property type="evidence" value="ECO:0007669"/>
    <property type="project" value="InterPro"/>
</dbReference>
<dbReference type="InterPro" id="IPR015943">
    <property type="entry name" value="WD40/YVTN_repeat-like_dom_sf"/>
</dbReference>